<evidence type="ECO:0000313" key="1">
    <source>
        <dbReference type="EMBL" id="KAI4866022.1"/>
    </source>
</evidence>
<proteinExistence type="predicted"/>
<protein>
    <submittedName>
        <fullName evidence="1">Uncharacterized protein</fullName>
    </submittedName>
</protein>
<dbReference type="EMBL" id="MU393464">
    <property type="protein sequence ID" value="KAI4866022.1"/>
    <property type="molecule type" value="Genomic_DNA"/>
</dbReference>
<comment type="caution">
    <text evidence="1">The sequence shown here is derived from an EMBL/GenBank/DDBJ whole genome shotgun (WGS) entry which is preliminary data.</text>
</comment>
<gene>
    <name evidence="1" type="ORF">F4820DRAFT_447498</name>
</gene>
<sequence>MGRHRKNKKKAVVDYRYRWPTQQTIYESRVLREGEQKEKPKSRRVKALEVISIPLLWINMKIESWQDDIDHQVELIEARKQKRPSDLSLSETSRKRKSVAAKTKPGESTHPYDTGVGETTGRPTKETTEETVAKKSMNQPQPKGPSRQAERATAQRVTTPRTVDRSRDVPTDGSSLNSSHDSAPIATPREGNESKCVLGPQNENIIPSRRRIEFRSMLGQNKRQGKTSNTSPSTATSISPNQLPTTVSTHRSWWPFKKQRSAHDRRGGYGVMERTSKANEEDEDLTVSAEPHRARKSVQDRSGSGRPRNGIAKDAYKSGIKGIWNRSGKGTGRKQRAPKQPERIERRTPQQHSRASQEASKPLGRKQQRRHQRSLSSSRARPSTDETSATPGNVPVHRDLAQEDLRTETPLITPTQALRLWIGSGRSPSSKAGTQLDLANPGTATSTSTLLVGRPSRESRTSAEHRNRTWIPFWPSPRPQPEISQRGGVDEASGQRASYLEPLSTEPERGGSANPKIPLDGVHRKGWRSG</sequence>
<keyword evidence="2" id="KW-1185">Reference proteome</keyword>
<dbReference type="Proteomes" id="UP001497700">
    <property type="component" value="Unassembled WGS sequence"/>
</dbReference>
<evidence type="ECO:0000313" key="2">
    <source>
        <dbReference type="Proteomes" id="UP001497700"/>
    </source>
</evidence>
<name>A0ACB9Z3G0_9PEZI</name>
<accession>A0ACB9Z3G0</accession>
<organism evidence="1 2">
    <name type="scientific">Hypoxylon rubiginosum</name>
    <dbReference type="NCBI Taxonomy" id="110542"/>
    <lineage>
        <taxon>Eukaryota</taxon>
        <taxon>Fungi</taxon>
        <taxon>Dikarya</taxon>
        <taxon>Ascomycota</taxon>
        <taxon>Pezizomycotina</taxon>
        <taxon>Sordariomycetes</taxon>
        <taxon>Xylariomycetidae</taxon>
        <taxon>Xylariales</taxon>
        <taxon>Hypoxylaceae</taxon>
        <taxon>Hypoxylon</taxon>
    </lineage>
</organism>
<reference evidence="1 2" key="1">
    <citation type="journal article" date="2022" name="New Phytol.">
        <title>Ecological generalism drives hyperdiversity of secondary metabolite gene clusters in xylarialean endophytes.</title>
        <authorList>
            <person name="Franco M.E.E."/>
            <person name="Wisecaver J.H."/>
            <person name="Arnold A.E."/>
            <person name="Ju Y.M."/>
            <person name="Slot J.C."/>
            <person name="Ahrendt S."/>
            <person name="Moore L.P."/>
            <person name="Eastman K.E."/>
            <person name="Scott K."/>
            <person name="Konkel Z."/>
            <person name="Mondo S.J."/>
            <person name="Kuo A."/>
            <person name="Hayes R.D."/>
            <person name="Haridas S."/>
            <person name="Andreopoulos B."/>
            <person name="Riley R."/>
            <person name="LaButti K."/>
            <person name="Pangilinan J."/>
            <person name="Lipzen A."/>
            <person name="Amirebrahimi M."/>
            <person name="Yan J."/>
            <person name="Adam C."/>
            <person name="Keymanesh K."/>
            <person name="Ng V."/>
            <person name="Louie K."/>
            <person name="Northen T."/>
            <person name="Drula E."/>
            <person name="Henrissat B."/>
            <person name="Hsieh H.M."/>
            <person name="Youens-Clark K."/>
            <person name="Lutzoni F."/>
            <person name="Miadlikowska J."/>
            <person name="Eastwood D.C."/>
            <person name="Hamelin R.C."/>
            <person name="Grigoriev I.V."/>
            <person name="U'Ren J.M."/>
        </authorList>
    </citation>
    <scope>NUCLEOTIDE SEQUENCE [LARGE SCALE GENOMIC DNA]</scope>
    <source>
        <strain evidence="1 2">CBS 119005</strain>
    </source>
</reference>